<evidence type="ECO:0000256" key="4">
    <source>
        <dbReference type="RuleBase" id="RU362116"/>
    </source>
</evidence>
<keyword evidence="9" id="KW-1185">Reference proteome</keyword>
<dbReference type="GO" id="GO:0071978">
    <property type="term" value="P:bacterial-type flagellum-dependent swarming motility"/>
    <property type="evidence" value="ECO:0007669"/>
    <property type="project" value="TreeGrafter"/>
</dbReference>
<dbReference type="GO" id="GO:0009425">
    <property type="term" value="C:bacterial-type flagellum basal body"/>
    <property type="evidence" value="ECO:0007669"/>
    <property type="project" value="UniProtKB-SubCell"/>
</dbReference>
<evidence type="ECO:0000256" key="2">
    <source>
        <dbReference type="ARBA" id="ARBA00009677"/>
    </source>
</evidence>
<dbReference type="RefSeq" id="WP_006871579.1">
    <property type="nucleotide sequence ID" value="NZ_JH413832.1"/>
</dbReference>
<keyword evidence="3 4" id="KW-0975">Bacterial flagellum</keyword>
<evidence type="ECO:0000259" key="7">
    <source>
        <dbReference type="Pfam" id="PF22692"/>
    </source>
</evidence>
<dbReference type="InterPro" id="IPR037925">
    <property type="entry name" value="FlgE/F/G-like"/>
</dbReference>
<dbReference type="Proteomes" id="UP000002770">
    <property type="component" value="Unassembled WGS sequence"/>
</dbReference>
<accession>G9EQX3</accession>
<dbReference type="InterPro" id="IPR020013">
    <property type="entry name" value="Flagellar_FlgE/F/G"/>
</dbReference>
<dbReference type="NCBIfam" id="TIGR03506">
    <property type="entry name" value="FlgEFG_subfam"/>
    <property type="match status" value="1"/>
</dbReference>
<evidence type="ECO:0000259" key="6">
    <source>
        <dbReference type="Pfam" id="PF06429"/>
    </source>
</evidence>
<evidence type="ECO:0000313" key="8">
    <source>
        <dbReference type="EMBL" id="EHL30344.1"/>
    </source>
</evidence>
<dbReference type="Pfam" id="PF06429">
    <property type="entry name" value="Flg_bbr_C"/>
    <property type="match status" value="1"/>
</dbReference>
<dbReference type="eggNOG" id="COG1749">
    <property type="taxonomic scope" value="Bacteria"/>
</dbReference>
<proteinExistence type="inferred from homology"/>
<dbReference type="Pfam" id="PF22692">
    <property type="entry name" value="LlgE_F_G_D1"/>
    <property type="match status" value="1"/>
</dbReference>
<feature type="domain" description="Flagellar hook protein FlgE/F/G-like D1" evidence="7">
    <location>
        <begin position="81"/>
        <end position="123"/>
    </location>
</feature>
<evidence type="ECO:0000256" key="5">
    <source>
        <dbReference type="SAM" id="MobiDB-lite"/>
    </source>
</evidence>
<dbReference type="InterPro" id="IPR010930">
    <property type="entry name" value="Flg_bb/hook_C_dom"/>
</dbReference>
<dbReference type="InterPro" id="IPR053967">
    <property type="entry name" value="LlgE_F_G-like_D1"/>
</dbReference>
<dbReference type="PANTHER" id="PTHR30435">
    <property type="entry name" value="FLAGELLAR PROTEIN"/>
    <property type="match status" value="1"/>
</dbReference>
<name>G9EQX3_9GAMM</name>
<dbReference type="SUPFAM" id="SSF117143">
    <property type="entry name" value="Flagellar hook protein flgE"/>
    <property type="match status" value="1"/>
</dbReference>
<dbReference type="InParanoid" id="G9EQX3"/>
<evidence type="ECO:0000313" key="9">
    <source>
        <dbReference type="Proteomes" id="UP000002770"/>
    </source>
</evidence>
<evidence type="ECO:0000256" key="3">
    <source>
        <dbReference type="ARBA" id="ARBA00023143"/>
    </source>
</evidence>
<organism evidence="8 9">
    <name type="scientific">Legionella drancourtii LLAP12</name>
    <dbReference type="NCBI Taxonomy" id="658187"/>
    <lineage>
        <taxon>Bacteria</taxon>
        <taxon>Pseudomonadati</taxon>
        <taxon>Pseudomonadota</taxon>
        <taxon>Gammaproteobacteria</taxon>
        <taxon>Legionellales</taxon>
        <taxon>Legionellaceae</taxon>
        <taxon>Legionella</taxon>
    </lineage>
</organism>
<feature type="domain" description="Flagellar basal-body/hook protein C-terminal" evidence="6">
    <location>
        <begin position="394"/>
        <end position="432"/>
    </location>
</feature>
<gene>
    <name evidence="8" type="ORF">LDG_7677</name>
</gene>
<comment type="subcellular location">
    <subcellularLocation>
        <location evidence="1 4">Bacterial flagellum basal body</location>
    </subcellularLocation>
</comment>
<sequence length="436" mass="48594">MSNTYYSSLSGMLAASYGLQNTSNNIANMQSHGFKRSDVFYSSLGNGQGEEGMGHGVRVSGMRTNYGPGNYLKGMGDSDLAIVGHGFFVVKLKNNEFVYTRDGHFNFEDGILIDRKTGGQVQGYDSAGNLAPIHEKGPQTTPGKASRDIFLKGSFVAHLIDEKKNTDPNIPDPNIPDPTPKAPTEKKNKYENVVLTLDKIYDAQGKAHKVTFEFKNEPPLGEQYNLEKFWVLEDVHCDDKDVDITPYYDQKIEFAYSSSGAEPGKDSIQFGLNGKQVNIYFGSAHNGSTNSVQLDTVEGAFSNEKRTNIEIDYNDGYGVGKQSYWSFDEEGQIAYYYDNGQTIKGIHVGLARFDDMENNLIQTQDNFFRAKTNRGIHYGRPNNNGFECIRANELEASNVDSTAEFANIVVLQRMFQACSQIMDIDKQLLEELESKS</sequence>
<reference evidence="8 9" key="1">
    <citation type="journal article" date="2011" name="BMC Genomics">
        <title>Insight into cross-talk between intra-amoebal pathogens.</title>
        <authorList>
            <person name="Gimenez G."/>
            <person name="Bertelli C."/>
            <person name="Moliner C."/>
            <person name="Robert C."/>
            <person name="Raoult D."/>
            <person name="Fournier P.E."/>
            <person name="Greub G."/>
        </authorList>
    </citation>
    <scope>NUCLEOTIDE SEQUENCE [LARGE SCALE GENOMIC DNA]</scope>
    <source>
        <strain evidence="8 9">LLAP12</strain>
    </source>
</reference>
<feature type="compositionally biased region" description="Pro residues" evidence="5">
    <location>
        <begin position="170"/>
        <end position="181"/>
    </location>
</feature>
<protein>
    <submittedName>
        <fullName evidence="8">Uncharacterized protein</fullName>
    </submittedName>
</protein>
<dbReference type="HOGENOM" id="CLU_628205_0_0_6"/>
<dbReference type="STRING" id="658187.LDG_7677"/>
<comment type="similarity">
    <text evidence="2 4">Belongs to the flagella basal body rod proteins family.</text>
</comment>
<dbReference type="AlphaFoldDB" id="G9EQX3"/>
<evidence type="ECO:0000256" key="1">
    <source>
        <dbReference type="ARBA" id="ARBA00004117"/>
    </source>
</evidence>
<dbReference type="OrthoDB" id="8578401at2"/>
<feature type="region of interest" description="Disordered" evidence="5">
    <location>
        <begin position="163"/>
        <end position="185"/>
    </location>
</feature>
<dbReference type="EMBL" id="JH413832">
    <property type="protein sequence ID" value="EHL30344.1"/>
    <property type="molecule type" value="Genomic_DNA"/>
</dbReference>
<dbReference type="PANTHER" id="PTHR30435:SF19">
    <property type="entry name" value="FLAGELLAR BASAL-BODY ROD PROTEIN FLGG"/>
    <property type="match status" value="1"/>
</dbReference>